<feature type="compositionally biased region" description="Low complexity" evidence="3">
    <location>
        <begin position="153"/>
        <end position="166"/>
    </location>
</feature>
<evidence type="ECO:0000256" key="3">
    <source>
        <dbReference type="SAM" id="MobiDB-lite"/>
    </source>
</evidence>
<evidence type="ECO:0000256" key="1">
    <source>
        <dbReference type="ARBA" id="ARBA00022737"/>
    </source>
</evidence>
<protein>
    <submittedName>
        <fullName evidence="4">Uncharacterized protein</fullName>
    </submittedName>
</protein>
<dbReference type="PANTHER" id="PTHR44324:SF4">
    <property type="entry name" value="WD40 REPEAT DOMAIN 95"/>
    <property type="match status" value="1"/>
</dbReference>
<evidence type="ECO:0000313" key="5">
    <source>
        <dbReference type="Proteomes" id="UP001281761"/>
    </source>
</evidence>
<dbReference type="SUPFAM" id="SSF50978">
    <property type="entry name" value="WD40 repeat-like"/>
    <property type="match status" value="1"/>
</dbReference>
<evidence type="ECO:0000313" key="4">
    <source>
        <dbReference type="EMBL" id="KAK2959285.1"/>
    </source>
</evidence>
<feature type="compositionally biased region" description="Polar residues" evidence="3">
    <location>
        <begin position="1"/>
        <end position="22"/>
    </location>
</feature>
<organism evidence="4 5">
    <name type="scientific">Blattamonas nauphoetae</name>
    <dbReference type="NCBI Taxonomy" id="2049346"/>
    <lineage>
        <taxon>Eukaryota</taxon>
        <taxon>Metamonada</taxon>
        <taxon>Preaxostyla</taxon>
        <taxon>Oxymonadida</taxon>
        <taxon>Blattamonas</taxon>
    </lineage>
</organism>
<feature type="region of interest" description="Disordered" evidence="3">
    <location>
        <begin position="1"/>
        <end position="41"/>
    </location>
</feature>
<dbReference type="Pfam" id="PF00400">
    <property type="entry name" value="WD40"/>
    <property type="match status" value="1"/>
</dbReference>
<gene>
    <name evidence="4" type="ORF">BLNAU_5843</name>
</gene>
<dbReference type="Proteomes" id="UP001281761">
    <property type="component" value="Unassembled WGS sequence"/>
</dbReference>
<sequence length="216" mass="23633">MQLSARNGFSPRRNSTIQSPSRSIHRADDVATVRSPQSPSQTKRVLSSKLFNLSASMSTWRKKVHSDRVTAISFLPHLSALLTSSLDALMILSNPASLDPVVVFRGHSKGVNDCEEEEEHGVIVSGGNDGIVLGWNELTGQIVSTLRGHTSAASSFHPSSSPQRSFLEPTRSKQQTVADATPATGSQSSPLSDYRFMFLVVHKQYWFSPFCPCSSW</sequence>
<dbReference type="PANTHER" id="PTHR44324">
    <property type="entry name" value="WD40 REPEAT DOMAIN 95"/>
    <property type="match status" value="1"/>
</dbReference>
<proteinExistence type="predicted"/>
<feature type="repeat" description="WD" evidence="2">
    <location>
        <begin position="104"/>
        <end position="145"/>
    </location>
</feature>
<accession>A0ABQ9Y6G7</accession>
<feature type="compositionally biased region" description="Polar residues" evidence="3">
    <location>
        <begin position="172"/>
        <end position="188"/>
    </location>
</feature>
<keyword evidence="2" id="KW-0853">WD repeat</keyword>
<dbReference type="EMBL" id="JARBJD010000031">
    <property type="protein sequence ID" value="KAK2959285.1"/>
    <property type="molecule type" value="Genomic_DNA"/>
</dbReference>
<dbReference type="InterPro" id="IPR001680">
    <property type="entry name" value="WD40_rpt"/>
</dbReference>
<comment type="caution">
    <text evidence="4">The sequence shown here is derived from an EMBL/GenBank/DDBJ whole genome shotgun (WGS) entry which is preliminary data.</text>
</comment>
<keyword evidence="1" id="KW-0677">Repeat</keyword>
<reference evidence="4 5" key="1">
    <citation type="journal article" date="2022" name="bioRxiv">
        <title>Genomics of Preaxostyla Flagellates Illuminates Evolutionary Transitions and the Path Towards Mitochondrial Loss.</title>
        <authorList>
            <person name="Novak L.V.F."/>
            <person name="Treitli S.C."/>
            <person name="Pyrih J."/>
            <person name="Halakuc P."/>
            <person name="Pipaliya S.V."/>
            <person name="Vacek V."/>
            <person name="Brzon O."/>
            <person name="Soukal P."/>
            <person name="Eme L."/>
            <person name="Dacks J.B."/>
            <person name="Karnkowska A."/>
            <person name="Elias M."/>
            <person name="Hampl V."/>
        </authorList>
    </citation>
    <scope>NUCLEOTIDE SEQUENCE [LARGE SCALE GENOMIC DNA]</scope>
    <source>
        <strain evidence="4">NAU3</strain>
        <tissue evidence="4">Gut</tissue>
    </source>
</reference>
<dbReference type="PROSITE" id="PS50082">
    <property type="entry name" value="WD_REPEATS_2"/>
    <property type="match status" value="1"/>
</dbReference>
<dbReference type="InterPro" id="IPR051242">
    <property type="entry name" value="WD-EF-hand_domain"/>
</dbReference>
<dbReference type="InterPro" id="IPR015943">
    <property type="entry name" value="WD40/YVTN_repeat-like_dom_sf"/>
</dbReference>
<dbReference type="SMART" id="SM00320">
    <property type="entry name" value="WD40"/>
    <property type="match status" value="2"/>
</dbReference>
<name>A0ABQ9Y6G7_9EUKA</name>
<dbReference type="Gene3D" id="2.130.10.10">
    <property type="entry name" value="YVTN repeat-like/Quinoprotein amine dehydrogenase"/>
    <property type="match status" value="1"/>
</dbReference>
<dbReference type="InterPro" id="IPR036322">
    <property type="entry name" value="WD40_repeat_dom_sf"/>
</dbReference>
<keyword evidence="5" id="KW-1185">Reference proteome</keyword>
<feature type="region of interest" description="Disordered" evidence="3">
    <location>
        <begin position="153"/>
        <end position="188"/>
    </location>
</feature>
<evidence type="ECO:0000256" key="2">
    <source>
        <dbReference type="PROSITE-ProRule" id="PRU00221"/>
    </source>
</evidence>